<dbReference type="PROSITE" id="PS51257">
    <property type="entry name" value="PROKAR_LIPOPROTEIN"/>
    <property type="match status" value="1"/>
</dbReference>
<feature type="signal peptide" evidence="2">
    <location>
        <begin position="1"/>
        <end position="27"/>
    </location>
</feature>
<feature type="chain" id="PRO_5038745295" description="FMN-binding domain-containing protein" evidence="2">
    <location>
        <begin position="28"/>
        <end position="223"/>
    </location>
</feature>
<keyword evidence="2" id="KW-0732">Signal</keyword>
<evidence type="ECO:0000313" key="3">
    <source>
        <dbReference type="EMBL" id="HJC04685.1"/>
    </source>
</evidence>
<dbReference type="EMBL" id="DWWT01000002">
    <property type="protein sequence ID" value="HJC04685.1"/>
    <property type="molecule type" value="Genomic_DNA"/>
</dbReference>
<organism evidence="3 4">
    <name type="scientific">Candidatus Enterocloster excrementipullorum</name>
    <dbReference type="NCBI Taxonomy" id="2838559"/>
    <lineage>
        <taxon>Bacteria</taxon>
        <taxon>Bacillati</taxon>
        <taxon>Bacillota</taxon>
        <taxon>Clostridia</taxon>
        <taxon>Lachnospirales</taxon>
        <taxon>Lachnospiraceae</taxon>
        <taxon>Enterocloster</taxon>
    </lineage>
</organism>
<evidence type="ECO:0000256" key="1">
    <source>
        <dbReference type="SAM" id="MobiDB-lite"/>
    </source>
</evidence>
<feature type="compositionally biased region" description="Low complexity" evidence="1">
    <location>
        <begin position="48"/>
        <end position="85"/>
    </location>
</feature>
<dbReference type="Proteomes" id="UP000823910">
    <property type="component" value="Unassembled WGS sequence"/>
</dbReference>
<gene>
    <name evidence="3" type="ORF">H9704_00750</name>
</gene>
<evidence type="ECO:0000256" key="2">
    <source>
        <dbReference type="SAM" id="SignalP"/>
    </source>
</evidence>
<comment type="caution">
    <text evidence="3">The sequence shown here is derived from an EMBL/GenBank/DDBJ whole genome shotgun (WGS) entry which is preliminary data.</text>
</comment>
<reference evidence="3" key="1">
    <citation type="journal article" date="2021" name="PeerJ">
        <title>Extensive microbial diversity within the chicken gut microbiome revealed by metagenomics and culture.</title>
        <authorList>
            <person name="Gilroy R."/>
            <person name="Ravi A."/>
            <person name="Getino M."/>
            <person name="Pursley I."/>
            <person name="Horton D.L."/>
            <person name="Alikhan N.F."/>
            <person name="Baker D."/>
            <person name="Gharbi K."/>
            <person name="Hall N."/>
            <person name="Watson M."/>
            <person name="Adriaenssens E.M."/>
            <person name="Foster-Nyarko E."/>
            <person name="Jarju S."/>
            <person name="Secka A."/>
            <person name="Antonio M."/>
            <person name="Oren A."/>
            <person name="Chaudhuri R.R."/>
            <person name="La Ragione R."/>
            <person name="Hildebrand F."/>
            <person name="Pallen M.J."/>
        </authorList>
    </citation>
    <scope>NUCLEOTIDE SEQUENCE</scope>
    <source>
        <strain evidence="3">CHK180-15479</strain>
    </source>
</reference>
<feature type="region of interest" description="Disordered" evidence="1">
    <location>
        <begin position="29"/>
        <end position="85"/>
    </location>
</feature>
<sequence>MKRKWKHLLLTGCAVCLMAGCGGQAEAAASQPAAVRAESREETKEQTAAETTEQTPAETQGETAAESQENVQAEPQEQAEESQSAQLKDVAAMVGMKDEETADLFGGGEENWTADKSFYIGRNYQVDLYGDTYKVFTTCGEDKTVESVSIWIVGGERQVTDEEAKEWENRVTDMMGAEPTKDAGVSEGGSKNTRWTADGMAAGMNQMADILTISFQPAVGELK</sequence>
<accession>A0A9D2SFW2</accession>
<proteinExistence type="predicted"/>
<name>A0A9D2SFW2_9FIRM</name>
<evidence type="ECO:0000313" key="4">
    <source>
        <dbReference type="Proteomes" id="UP000823910"/>
    </source>
</evidence>
<feature type="compositionally biased region" description="Basic and acidic residues" evidence="1">
    <location>
        <begin position="37"/>
        <end position="47"/>
    </location>
</feature>
<protein>
    <recommendedName>
        <fullName evidence="5">FMN-binding domain-containing protein</fullName>
    </recommendedName>
</protein>
<dbReference type="AlphaFoldDB" id="A0A9D2SFW2"/>
<reference evidence="3" key="2">
    <citation type="submission" date="2021-04" db="EMBL/GenBank/DDBJ databases">
        <authorList>
            <person name="Gilroy R."/>
        </authorList>
    </citation>
    <scope>NUCLEOTIDE SEQUENCE</scope>
    <source>
        <strain evidence="3">CHK180-15479</strain>
    </source>
</reference>
<evidence type="ECO:0008006" key="5">
    <source>
        <dbReference type="Google" id="ProtNLM"/>
    </source>
</evidence>